<dbReference type="STRING" id="199890.A0A182PQK5"/>
<dbReference type="PROSITE" id="PS50234">
    <property type="entry name" value="VWFA"/>
    <property type="match status" value="1"/>
</dbReference>
<feature type="compositionally biased region" description="Acidic residues" evidence="9">
    <location>
        <begin position="5176"/>
        <end position="5191"/>
    </location>
</feature>
<evidence type="ECO:0000256" key="3">
    <source>
        <dbReference type="ARBA" id="ARBA00007188"/>
    </source>
</evidence>
<dbReference type="PANTHER" id="PTHR48103:SF2">
    <property type="entry name" value="MIDASIN"/>
    <property type="match status" value="1"/>
</dbReference>
<evidence type="ECO:0000256" key="2">
    <source>
        <dbReference type="ARBA" id="ARBA00004642"/>
    </source>
</evidence>
<dbReference type="SMART" id="SM00382">
    <property type="entry name" value="AAA"/>
    <property type="match status" value="5"/>
</dbReference>
<feature type="compositionally biased region" description="Acidic residues" evidence="9">
    <location>
        <begin position="5155"/>
        <end position="5167"/>
    </location>
</feature>
<evidence type="ECO:0000256" key="9">
    <source>
        <dbReference type="SAM" id="MobiDB-lite"/>
    </source>
</evidence>
<dbReference type="FunFam" id="3.40.50.300:FF:000142">
    <property type="entry name" value="Midasin"/>
    <property type="match status" value="1"/>
</dbReference>
<name>A0A182PQK5_9DIPT</name>
<feature type="compositionally biased region" description="Acidic residues" evidence="9">
    <location>
        <begin position="5127"/>
        <end position="5141"/>
    </location>
</feature>
<reference evidence="11" key="2">
    <citation type="submission" date="2020-05" db="UniProtKB">
        <authorList>
            <consortium name="EnsemblMetazoa"/>
        </authorList>
    </citation>
    <scope>IDENTIFICATION</scope>
    <source>
        <strain evidence="11">Epiroticus2</strain>
    </source>
</reference>
<dbReference type="InterPro" id="IPR011704">
    <property type="entry name" value="ATPase_dyneun-rel_AAA"/>
</dbReference>
<feature type="compositionally biased region" description="Basic and acidic residues" evidence="9">
    <location>
        <begin position="5062"/>
        <end position="5077"/>
    </location>
</feature>
<evidence type="ECO:0000259" key="10">
    <source>
        <dbReference type="PROSITE" id="PS50234"/>
    </source>
</evidence>
<feature type="compositionally biased region" description="Acidic residues" evidence="9">
    <location>
        <begin position="5079"/>
        <end position="5101"/>
    </location>
</feature>
<dbReference type="Gene3D" id="3.40.50.300">
    <property type="entry name" value="P-loop containing nucleotide triphosphate hydrolases"/>
    <property type="match status" value="6"/>
</dbReference>
<comment type="subcellular location">
    <subcellularLocation>
        <location evidence="1">Nucleus</location>
        <location evidence="1">Nucleolus</location>
    </subcellularLocation>
    <subcellularLocation>
        <location evidence="2">Nucleus</location>
        <location evidence="2">Nucleoplasm</location>
    </subcellularLocation>
</comment>
<dbReference type="InterPro" id="IPR036465">
    <property type="entry name" value="vWFA_dom_sf"/>
</dbReference>
<evidence type="ECO:0000313" key="12">
    <source>
        <dbReference type="Proteomes" id="UP000075885"/>
    </source>
</evidence>
<dbReference type="GO" id="GO:0000055">
    <property type="term" value="P:ribosomal large subunit export from nucleus"/>
    <property type="evidence" value="ECO:0007669"/>
    <property type="project" value="TreeGrafter"/>
</dbReference>
<keyword evidence="12" id="KW-1185">Reference proteome</keyword>
<dbReference type="GO" id="GO:0000027">
    <property type="term" value="P:ribosomal large subunit assembly"/>
    <property type="evidence" value="ECO:0007669"/>
    <property type="project" value="InterPro"/>
</dbReference>
<dbReference type="GO" id="GO:0005654">
    <property type="term" value="C:nucleoplasm"/>
    <property type="evidence" value="ECO:0007669"/>
    <property type="project" value="UniProtKB-SubCell"/>
</dbReference>
<evidence type="ECO:0000256" key="5">
    <source>
        <dbReference type="ARBA" id="ARBA00022741"/>
    </source>
</evidence>
<evidence type="ECO:0000256" key="4">
    <source>
        <dbReference type="ARBA" id="ARBA00017143"/>
    </source>
</evidence>
<dbReference type="InterPro" id="IPR027417">
    <property type="entry name" value="P-loop_NTPase"/>
</dbReference>
<dbReference type="InterPro" id="IPR003593">
    <property type="entry name" value="AAA+_ATPase"/>
</dbReference>
<keyword evidence="8" id="KW-0539">Nucleus</keyword>
<feature type="compositionally biased region" description="Basic and acidic residues" evidence="9">
    <location>
        <begin position="5528"/>
        <end position="5557"/>
    </location>
</feature>
<feature type="compositionally biased region" description="Acidic residues" evidence="9">
    <location>
        <begin position="5249"/>
        <end position="5260"/>
    </location>
</feature>
<dbReference type="GO" id="GO:0030687">
    <property type="term" value="C:preribosome, large subunit precursor"/>
    <property type="evidence" value="ECO:0007669"/>
    <property type="project" value="TreeGrafter"/>
</dbReference>
<evidence type="ECO:0000256" key="8">
    <source>
        <dbReference type="ARBA" id="ARBA00023242"/>
    </source>
</evidence>
<feature type="compositionally biased region" description="Basic and acidic residues" evidence="9">
    <location>
        <begin position="5463"/>
        <end position="5477"/>
    </location>
</feature>
<dbReference type="FunFam" id="3.40.50.300:FF:000582">
    <property type="entry name" value="Midasin"/>
    <property type="match status" value="1"/>
</dbReference>
<dbReference type="Pfam" id="PF17865">
    <property type="entry name" value="AAA_lid_5"/>
    <property type="match status" value="1"/>
</dbReference>
<protein>
    <recommendedName>
        <fullName evidence="4">Midasin</fullName>
    </recommendedName>
</protein>
<dbReference type="Proteomes" id="UP000075885">
    <property type="component" value="Unassembled WGS sequence"/>
</dbReference>
<feature type="compositionally biased region" description="Basic and acidic residues" evidence="9">
    <location>
        <begin position="5413"/>
        <end position="5429"/>
    </location>
</feature>
<dbReference type="FunFam" id="3.40.50.300:FF:001384">
    <property type="entry name" value="Midasin"/>
    <property type="match status" value="1"/>
</dbReference>
<feature type="region of interest" description="Disordered" evidence="9">
    <location>
        <begin position="4968"/>
        <end position="5558"/>
    </location>
</feature>
<dbReference type="SUPFAM" id="SSF53300">
    <property type="entry name" value="vWA-like"/>
    <property type="match status" value="1"/>
</dbReference>
<dbReference type="SUPFAM" id="SSF52540">
    <property type="entry name" value="P-loop containing nucleoside triphosphate hydrolases"/>
    <property type="match status" value="6"/>
</dbReference>
<dbReference type="GO" id="GO:0005730">
    <property type="term" value="C:nucleolus"/>
    <property type="evidence" value="ECO:0007669"/>
    <property type="project" value="UniProtKB-SubCell"/>
</dbReference>
<evidence type="ECO:0000313" key="11">
    <source>
        <dbReference type="EnsemblMetazoa" id="AEPI009236-PA"/>
    </source>
</evidence>
<evidence type="ECO:0000256" key="7">
    <source>
        <dbReference type="ARBA" id="ARBA00023186"/>
    </source>
</evidence>
<dbReference type="GO" id="GO:0005524">
    <property type="term" value="F:ATP binding"/>
    <property type="evidence" value="ECO:0007669"/>
    <property type="project" value="UniProtKB-KW"/>
</dbReference>
<dbReference type="PANTHER" id="PTHR48103">
    <property type="entry name" value="MIDASIN-RELATED"/>
    <property type="match status" value="1"/>
</dbReference>
<feature type="compositionally biased region" description="Basic and acidic residues" evidence="9">
    <location>
        <begin position="4977"/>
        <end position="5048"/>
    </location>
</feature>
<dbReference type="GO" id="GO:0016887">
    <property type="term" value="F:ATP hydrolysis activity"/>
    <property type="evidence" value="ECO:0007669"/>
    <property type="project" value="InterPro"/>
</dbReference>
<dbReference type="EnsemblMetazoa" id="AEPI009236-RA">
    <property type="protein sequence ID" value="AEPI009236-PA"/>
    <property type="gene ID" value="AEPI009236"/>
</dbReference>
<dbReference type="InterPro" id="IPR012099">
    <property type="entry name" value="Midasin"/>
</dbReference>
<proteinExistence type="inferred from homology"/>
<dbReference type="VEuPathDB" id="VectorBase:AEPI009236"/>
<keyword evidence="7" id="KW-0143">Chaperone</keyword>
<reference evidence="12" key="1">
    <citation type="submission" date="2013-03" db="EMBL/GenBank/DDBJ databases">
        <title>The Genome Sequence of Anopheles epiroticus epiroticus2.</title>
        <authorList>
            <consortium name="The Broad Institute Genomics Platform"/>
            <person name="Neafsey D.E."/>
            <person name="Howell P."/>
            <person name="Walker B."/>
            <person name="Young S.K."/>
            <person name="Zeng Q."/>
            <person name="Gargeya S."/>
            <person name="Fitzgerald M."/>
            <person name="Haas B."/>
            <person name="Abouelleil A."/>
            <person name="Allen A.W."/>
            <person name="Alvarado L."/>
            <person name="Arachchi H.M."/>
            <person name="Berlin A.M."/>
            <person name="Chapman S.B."/>
            <person name="Gainer-Dewar J."/>
            <person name="Goldberg J."/>
            <person name="Griggs A."/>
            <person name="Gujja S."/>
            <person name="Hansen M."/>
            <person name="Howarth C."/>
            <person name="Imamovic A."/>
            <person name="Ireland A."/>
            <person name="Larimer J."/>
            <person name="McCowan C."/>
            <person name="Murphy C."/>
            <person name="Pearson M."/>
            <person name="Poon T.W."/>
            <person name="Priest M."/>
            <person name="Roberts A."/>
            <person name="Saif S."/>
            <person name="Shea T."/>
            <person name="Sisk P."/>
            <person name="Sykes S."/>
            <person name="Wortman J."/>
            <person name="Nusbaum C."/>
            <person name="Birren B."/>
        </authorList>
    </citation>
    <scope>NUCLEOTIDE SEQUENCE [LARGE SCALE GENOMIC DNA]</scope>
    <source>
        <strain evidence="12">Epiroticus2</strain>
    </source>
</reference>
<dbReference type="InterPro" id="IPR002035">
    <property type="entry name" value="VWF_A"/>
</dbReference>
<feature type="compositionally biased region" description="Acidic residues" evidence="9">
    <location>
        <begin position="5505"/>
        <end position="5527"/>
    </location>
</feature>
<evidence type="ECO:0000256" key="6">
    <source>
        <dbReference type="ARBA" id="ARBA00022840"/>
    </source>
</evidence>
<feature type="compositionally biased region" description="Acidic residues" evidence="9">
    <location>
        <begin position="5448"/>
        <end position="5462"/>
    </location>
</feature>
<feature type="compositionally biased region" description="Basic and acidic residues" evidence="9">
    <location>
        <begin position="5305"/>
        <end position="5357"/>
    </location>
</feature>
<feature type="compositionally biased region" description="Acidic residues" evidence="9">
    <location>
        <begin position="5049"/>
        <end position="5061"/>
    </location>
</feature>
<dbReference type="Pfam" id="PF17867">
    <property type="entry name" value="AAA_lid_7"/>
    <property type="match status" value="3"/>
</dbReference>
<dbReference type="FunFam" id="3.40.50.410:FF:000028">
    <property type="entry name" value="Midasin"/>
    <property type="match status" value="1"/>
</dbReference>
<feature type="compositionally biased region" description="Acidic residues" evidence="9">
    <location>
        <begin position="5220"/>
        <end position="5233"/>
    </location>
</feature>
<feature type="domain" description="VWFA" evidence="10">
    <location>
        <begin position="5702"/>
        <end position="5896"/>
    </location>
</feature>
<feature type="compositionally biased region" description="Basic and acidic residues" evidence="9">
    <location>
        <begin position="5275"/>
        <end position="5295"/>
    </location>
</feature>
<dbReference type="Pfam" id="PF00092">
    <property type="entry name" value="VWA"/>
    <property type="match status" value="1"/>
</dbReference>
<dbReference type="Gene3D" id="3.40.50.410">
    <property type="entry name" value="von Willebrand factor, type A domain"/>
    <property type="match status" value="1"/>
</dbReference>
<sequence length="5907" mass="674810">MEIDCDKVLHHVRHLGEKMQCKELDPFFRLRKLNSLQMDDICGVLGELLENPCYTEEIGRRFQSILLLIVTNVFEREEGENRVSKELQPQAVNQQTYISKCIALSKLILLCPDVLRYSTHFFLKNPSPFARETDEIDYKPKQKHRKQQENGTQLDDSSLELIKACYRYLMADPVYYGSAWNWSQFFEYYENKNCPRKRYYLNRIMAIVAGMSQTELNTLDEGIPVDLILEESSRMNVHVYCHDEGNIESNDTTSVGKFVWHYKSSVVTNVGDVLLPIFDKENVQFYQRKAQQQDGQQTDAKQSAESELVVSVNSTKLNLRNLALGVSSGKAICLSGPVGSGKTSLVEYLAKVTGRIPPKGDDRRKRQALKEDLSKKRKLNNGSKNEEVDENGTFDIALESLKQAAPKSGFLRVQLGEQTDSKTLLGQYRCTDTPGEFVWQPGVLTQAVMYGYWLLLEDLDSATQDVCTVLTNLLENGYLSVPGFRDCLHVTPGFQLFVTLRSGAKSSASQSHSSTYSLLEKYLYTVTIVPLSRKELCDIICIRYPKLRTVATRIVDIYLTFSSGCHSDEDNQNFTAEQLALLEQPHHQQDEQTPGVEDTLPRFQSEHSEKLAAMQFASGSNRRLVSTRDLIKLCRRSDPSFSATSTECAYFVFQNAVDLFCSHVPHGPVRTKLVSGIGGKIGILPSRCDHLCEEYKPTVEVGVSSEIRVGRVVLKRSLPAEANDENKADPVDQYEHDFVNKRQKLDRNASSRVKTMQHRAGYNEPAPTFSFTRLAACLLERIAVAVSQNEPILLVGETGVGKTSSVQYLAYQTHHKLVVVNMNNQSDVSDLVGGYKPVDLGFVVTPLRYEFESLFRRSFNAQKNEKFLSNVAQCYGSGEYDVLVKLMLKIAEKASLKKSAQSDGNQKQVTVDKKEENLQEKWNILQGKLRKLDAQLKNSINVSFAFIPGSLVNCIRNGDWVLLDEINLASTETLECLSTILEPDGSIVLLERGDYTPVKRHPNFRIFACMNPSTDVGKKDLPVGIRNRFTEYFVDELLAENDLLILVNDYLSATGIQKTRILNTVKLYRRLRAMAHLELNDGLGNRPVFSLRTLCRALSICGKNLCGSIERNLYEAFCISFLTQLDLKSHATVLSYIRQTLLAKDSSGVTVKNLAPIPRPKLKAERQLNFEGYWIEQGPCAVQECKSYILTDSVRNNLRDLARIISIGRLPVLLQGPTSAGKTSLIEYIAKRSGNVCLRINNHEHTDLQEYIGTYVADVTGKLTFKEGVLVEAMRNGYWIILDELNLAPSDILEALNRVLDDNRELFIPETQVVVKAHPNFMLFATQNPPGLYGGRKMLSRAFKNRFIELHFSDIPKPELEVILEQRCHIPRSYAVKMVKVMSDLQLNRRSTTSKQNFTLRDLFRWGNRYTYADPALLEDRAYDWNQHLIDEGYLVLSSKVRSTYETEIIREALYTHFRKRVEEECLFSLSKDTSKVTRSILERIMACGNDTKELVMDGEEKRLGAEGIVWTFDMRRMAVLTAKALQLNEPVLLVGTTGCGKTTVCQLLASLEQKSLRILNCHMHTEGADFLGGLRPYRADQVDAMDEDGVPTVGLKKHQLFEWSDGPLVLSMQEGGFFLADEISLAEDSVLERLNCVLEPERTLLLAEKGGVSSGAIVDGTLSEQDKQDNDGFVITASKGFQFLATMNPGGDFGKKELSPALRNRLTEIWCRATDSEDDLTRIAENTLQRLVQESSVAFPAENGSMASIARVIVKEVQQLKQSIEKLNFSIRDVLAWVGFVAKNASQVGLPEALIYGLETVFLDSLEMLPYETYDEIVSIRRQMRRWLMKLMKELLRWDGKINMIDYDQQVAGSGSLSVITSTDTRFGIHPFYIELDPSEHQTNRRRTEFKFTAPTTQRNLFRLLSALSLDKAILLEGPPGVGKTSLVESLAREIGYEVVRINLCEHTDLADLFGTDLPADDRSLEVSEEKSSDKNSKPTLGSFVWRDGPLLAALKAQRNTWILLDELNLAPQSVLEGLNAILDHRGEVYIAELNKTFHLSKRIRIFAAQNPLRQGGGRKGLPQSFLNRFTKVYLRKLERRDLLHVVEGIYREQFDSLGEALLAREESTLSSSSSSSAASFFEQRNMEMQEGLKFDLAERMVLFSELLETGLANLEFGYKGGPFEANLRDILRWCELFFSQSCGFILPQHEVEHERLKRQLLVVLFEKMKLVYYQRMRTEVDKRYIVSVFSEIFHCDGDELERVSQDIGLYWTDDKLYIADIVLQKGATMEDAGELPLVAVKQQSPSAAGGTPTLVLASQLEMLKSVAECVQLEKPIILCGPSDCGKTKVIALHSLLADTFYQVDTIDDSVTGSFQQFDFNRHLEEMASLVETTLRKRVKELLLLGRTAALTKGGAVLSLLECWEKYEKLSEGAAAFAANISNPLQTGEMLLFRKRLSALQNAITVLGQYGGSNVPINRLDGMSKVLEKLEYLSRQVQTLNTGGHFEWVDSKIVKCLRTGQHICLEHVNLCSSAVLDRLNPVFEPNGSLMISEKGTVKMADSEDFEMATEVVERHHNFQAFLTLDPKNGEISRAMRNRCIELAFASRDVYEEDDLRRLVFASGIYEPYLVEACLSIHKQLRSSSGQSEQFSPFGVAHLVRFAQLLAQNLQKQGMQRSIDCLKLSAMDIYVRTSNVDLLGYGLEFYRNAMKESIEKVIETVVVRRSAVRFENVTLSAGGLTKLARIRLQAEPFLALLRGFTDGFDGARVLADISNGFASIGVEKIDRRSLKFLLYFLYEISTGADIEMRAAYLRRAIGEVTHVKKDAEEHSERPMANGNTMQVDITEIEEAVDDGKRKRSWDVAPTGLNFTLEPSRVEGKIKYKPEPKADKALELEITTNKLLVLIDELNEVLCAIVQKIPPAVIKGDLPWNRHLFPRIRDYLASNSEQDPRKVSSELLLSTILSSVAVDSVTKLSQIDLLSYSKAVHDKVINDGIGNGLLLMLYSFLTNYRTMAVKTLNEISMSDELYVRLVLSNQWLNRLIDLSHRKMYENKELKAGLMDNLTLHFQWVEKHCLSLLENGSTLKGSDVRQVLRQSIIELTHPLLSIRKAYGKRFLEYLPLYTFEQVEKAVKLTELDDLLRLVPKLNKRHSYDEFIRRVTLLNHVKTGDLKQSLLAMLFNRRSDTIEGMEEEDVLHTFELPMIEPRKVETFRRYLKSITTRNVTRGEEIKDDDLKRVIDAIASFEKDTKSLPQQECLPTANRYELERLPLREYFVYKVLLASRGRELRDRIRMDFVLNIRSLGIDALTAIKSLTEEDHRIALDALSSILELSYEMTFEQLITILPSQLYRSLSTYWHESCSMLERLELSSLSVQRSVCHNVDNAEAYETHHNNHEPDENDKATSSYRGALLTMNCLAVLLGKGSNGFRVTGLGELPHWRHTLSTISTILWSNTRVLSNDYCAETNNLQLATVVTRKMLKELDYIVQQRDVVNEVETHSFVKNFLAIVQLLHQYQDRVSEQKSVGEDRDHDWQMASLMRTLTGALEMNLYVFMPLLDPVEKNRMKKRYLQQDIELLETLVRTYDCMAVTMNYRQLGEHYRRMFLGEIDRLKSKEQHLTRKVALRPDNEVLYAELVRDVNNFLLSCCHPATIAALVTSIVQCLDYVVDMQNVLNNRNHTQAFLLKVSELVTQIDLWNDIALQFEHHTLKRYNPYYRDFIAPLSNSIATFRYGLNGLRHSLCAKRITIERKPNGAYYDLNEDRALRKMLVKFVQFPCAKPLELFDDRHKVNIYSVMEKLPQPEQSYFRLLKARLQEVLNRITVERIVGEQSFAELDRIVNVCNQVWQKQEHLRRKRQEEEDSLYLTKSHCDEESEDVIAQREINEMFPNYVDEDFAEFIQNDTLEQIIKAPERKEKPIDTIGDEDYALICESFILLMAKHTRSYYYLPGVTTSNDGGGKVTMDFVKPFETKLEIFSQIAHKYEPTIGSEFDEISYGALSLAVGLLQERYDDQMEMSQIERKTKGGTYHATKYNFYIDANIPEVLQCVKVLQIVKARVQELLLEWPDHAVLNDILLIMQRILGLPSTAPIVRFSTGLQLLRQKLDEWNAVAHRGNNMRELERDVVEYIHRWMRMELQYWRECLSRTLDRVRSKAYRYWFFMYNLLHEYLQVGATRKGKLSHLLDYNKVEKCYGEQELLDEEETEDEEEGAVTIEDVIKVLKQFMESSNYAEYGLRLRVMKSFEQYLHFLGEEQFGCDKNKRDTLIAALYNIHMYFEQFLEEIEEHIRTKRAPIEKKLKDFVKIESFNKDLSYFSMRNNIARVHRQLHKFLKEFEEEISTRVATVFSPKDPAREINDADEQKVKALRSEAKVTYYMVDVKSFMAPRKLMERFSTSKATDDEVGTAMNTSGGSQQGSVQLFQKIDRFFSTARNVCREAILHAPFPGLVYSLDSFMHEQIETIEYLRGLEVDRTQARPKQKSQAKQILNQKRKALADFYKTLTVLGLSYRTGLVESAIGGSDPVDPTIKPFSLELLTHGSKYRKVDQHIVFLNDKLNLYYAKCVFKIKLLSKVMLQPDADIAGPINVDRIKGFSIDMFLVVQNQRKALSEMVDNVFQLRKLISNLYQLNTCLEEEEHSNDDSGLRFGEYRQRLDVVGRCALDARLVLEQFQLLLAAAPKQADDELQLLETDTTGVSGGCLCRDSVEFGRITKLTQDALQQTVELNEEMDKSLSDTYCTRVRVVQLEQKLASVKEKLLSLKDEFKFSDSDDVVQNYSVYGQSVVELLQRFELYEKDVKGAKCADDSKMSDGSFDEDSVNNEIENIIHSLLIAMQTIYKKYSEIIPESAESKGEDTKDKSVDEKKTEEDDDEDESGYNLQEQHLKQKINADLMGDLKTLNISRVVGKLQSLLSQLEESAGEISFAESTRLRTLILKLTRLVPILEQYNLLVEYYLIQQLGAHKICTKMLSVMLTVFIELATKGFCVPKDLLGDEAQEQNGDQENDGDKGEKFGFEDGEGEKDASHKIESEDQLDDARKPGSEKEKQEEDKDNKEEKGIDMSEDFESKLQDMERPEGSDSEEEKDEDEEMDKQMGETEEGAEKLDEQIWGDDEEKPEEEENDNSMEEEDGTGTNEQDERHNDLGSEKDKQQAGEENQQDDGMDAIDDAPTTDDKKKKRPKDINDMNDQEGQEEEEHDNPYHNELEEPPEPEDLDLEEDFNLDGNERQKDGEDPEQENPFDIDAMKESGEGEENGNEEEEDKGEEEKIDNPGNDNGVDSSDEEPDPSDPDAADKLADDPPVPEEDPNKENVDQHVPGEEEKKEEQTDGQDEEQQKDEQESKRAEGEEHHESRDKRTEEDRVEAMPDAENKGSSDQVANDKPEAKQEHELDEQDTGEDKEGTGQAENEQSDKGHRGIAESKETRTRKEQQKELQQQKEQRRKQGHTDEDRSLGDPDQAEKKRLKTVDQMNREERSDENAEKEEDVNEEENVDDEFQHVKDAKSNDKTTMDNATEEQSKQVQHQEKQKEKEDKEGKEDEEENADQLMEEEEEPQEELEERELIESEKNENKKDKPAKKDQQAIKEKMETETNVEVEGEIIPTATVARGDDTVAHTIFEILHDVTLPDEPSTTEQLDMRKMVETEMQSSILQDGAGDHESFEQWQQISHKMLPSARDLCEQLRLILEPTKCTRLKGDYRTGRRINMKKIIPYIASQFRKDKIWLRRTKPAQRDYKITIAIDDSKSMDHNNSKDLTLQAISLVSQALSLLESGRLNVMSFGEKPRILLKHSDQFDGPKLISALNFAQNQSRIAELLKFVRTFSTEDGSSSENGVFEHLLLVLSDGRNIYSEGEKEVKNAVKLARLQRIFIVYIIIDNPDNKHSIMDVRVPLFSADSSQIVMQSYLDVFPFPYYVIVRDLGQLPMVLSDAMRQWFELVNSEQ</sequence>
<dbReference type="CDD" id="cd01460">
    <property type="entry name" value="vWA_midasin"/>
    <property type="match status" value="1"/>
</dbReference>
<accession>A0A182PQK5</accession>
<dbReference type="CDD" id="cd00009">
    <property type="entry name" value="AAA"/>
    <property type="match status" value="1"/>
</dbReference>
<keyword evidence="5" id="KW-0547">Nucleotide-binding</keyword>
<keyword evidence="6" id="KW-0067">ATP-binding</keyword>
<comment type="similarity">
    <text evidence="3">Belongs to the midasin family.</text>
</comment>
<feature type="compositionally biased region" description="Basic and acidic residues" evidence="9">
    <location>
        <begin position="5107"/>
        <end position="5123"/>
    </location>
</feature>
<feature type="region of interest" description="Disordered" evidence="9">
    <location>
        <begin position="356"/>
        <end position="387"/>
    </location>
</feature>
<feature type="compositionally biased region" description="Basic and acidic residues" evidence="9">
    <location>
        <begin position="358"/>
        <end position="374"/>
    </location>
</feature>
<feature type="compositionally biased region" description="Basic and acidic residues" evidence="9">
    <location>
        <begin position="5438"/>
        <end position="5447"/>
    </location>
</feature>
<feature type="compositionally biased region" description="Basic and acidic residues" evidence="9">
    <location>
        <begin position="5378"/>
        <end position="5407"/>
    </location>
</feature>
<feature type="compositionally biased region" description="Basic and acidic residues" evidence="9">
    <location>
        <begin position="5484"/>
        <end position="5504"/>
    </location>
</feature>
<feature type="compositionally biased region" description="Basic and acidic residues" evidence="9">
    <location>
        <begin position="4821"/>
        <end position="4839"/>
    </location>
</feature>
<dbReference type="FunFam" id="3.40.50.300:FF:000956">
    <property type="entry name" value="Midasin"/>
    <property type="match status" value="1"/>
</dbReference>
<dbReference type="InterPro" id="IPR040848">
    <property type="entry name" value="AAA_lid_7"/>
</dbReference>
<dbReference type="InterPro" id="IPR041190">
    <property type="entry name" value="Midasin_AAA_lid_5"/>
</dbReference>
<feature type="region of interest" description="Disordered" evidence="9">
    <location>
        <begin position="4820"/>
        <end position="4850"/>
    </location>
</feature>
<dbReference type="Pfam" id="PF07728">
    <property type="entry name" value="AAA_5"/>
    <property type="match status" value="7"/>
</dbReference>
<evidence type="ECO:0000256" key="1">
    <source>
        <dbReference type="ARBA" id="ARBA00004604"/>
    </source>
</evidence>
<organism evidence="11 12">
    <name type="scientific">Anopheles epiroticus</name>
    <dbReference type="NCBI Taxonomy" id="199890"/>
    <lineage>
        <taxon>Eukaryota</taxon>
        <taxon>Metazoa</taxon>
        <taxon>Ecdysozoa</taxon>
        <taxon>Arthropoda</taxon>
        <taxon>Hexapoda</taxon>
        <taxon>Insecta</taxon>
        <taxon>Pterygota</taxon>
        <taxon>Neoptera</taxon>
        <taxon>Endopterygota</taxon>
        <taxon>Diptera</taxon>
        <taxon>Nematocera</taxon>
        <taxon>Culicoidea</taxon>
        <taxon>Culicidae</taxon>
        <taxon>Anophelinae</taxon>
        <taxon>Anopheles</taxon>
    </lineage>
</organism>
<dbReference type="PIRSF" id="PIRSF010340">
    <property type="entry name" value="Midasin"/>
    <property type="match status" value="1"/>
</dbReference>